<feature type="compositionally biased region" description="Acidic residues" evidence="6">
    <location>
        <begin position="47"/>
        <end position="66"/>
    </location>
</feature>
<accession>A0A8C7LEX5</accession>
<feature type="domain" description="AGC-kinase C-terminal" evidence="7">
    <location>
        <begin position="15"/>
        <end position="66"/>
    </location>
</feature>
<dbReference type="GO" id="GO:0004674">
    <property type="term" value="F:protein serine/threonine kinase activity"/>
    <property type="evidence" value="ECO:0007669"/>
    <property type="project" value="UniProtKB-KW"/>
</dbReference>
<evidence type="ECO:0000256" key="5">
    <source>
        <dbReference type="ARBA" id="ARBA00022840"/>
    </source>
</evidence>
<keyword evidence="3" id="KW-0547">Nucleotide-binding</keyword>
<evidence type="ECO:0000256" key="1">
    <source>
        <dbReference type="ARBA" id="ARBA00022527"/>
    </source>
</evidence>
<evidence type="ECO:0000256" key="4">
    <source>
        <dbReference type="ARBA" id="ARBA00022777"/>
    </source>
</evidence>
<reference evidence="8" key="1">
    <citation type="submission" date="2020-07" db="EMBL/GenBank/DDBJ databases">
        <title>A long reads based de novo assembly of the rainbow trout Arlee double haploid line genome.</title>
        <authorList>
            <person name="Gao G."/>
            <person name="Palti Y."/>
        </authorList>
    </citation>
    <scope>NUCLEOTIDE SEQUENCE [LARGE SCALE GENOMIC DNA]</scope>
</reference>
<dbReference type="PROSITE" id="PS51285">
    <property type="entry name" value="AGC_KINASE_CTER"/>
    <property type="match status" value="1"/>
</dbReference>
<evidence type="ECO:0000256" key="3">
    <source>
        <dbReference type="ARBA" id="ARBA00022741"/>
    </source>
</evidence>
<dbReference type="GO" id="GO:0005524">
    <property type="term" value="F:ATP binding"/>
    <property type="evidence" value="ECO:0007669"/>
    <property type="project" value="UniProtKB-KW"/>
</dbReference>
<evidence type="ECO:0000313" key="9">
    <source>
        <dbReference type="Proteomes" id="UP000694395"/>
    </source>
</evidence>
<dbReference type="Ensembl" id="ENSOMYT00000000389.2">
    <property type="protein sequence ID" value="ENSOMYP00000000311.1"/>
    <property type="gene ID" value="ENSOMYG00000000244.2"/>
</dbReference>
<dbReference type="SMART" id="SM00133">
    <property type="entry name" value="S_TK_X"/>
    <property type="match status" value="1"/>
</dbReference>
<sequence>MFRLTAGPWGYSSTNCFNWEGLRQATLAPPFTPTVKGPLDTGNFDCFPDDNEDPPPDEESGWDLEF</sequence>
<organism evidence="8 9">
    <name type="scientific">Oncorhynchus mykiss</name>
    <name type="common">Rainbow trout</name>
    <name type="synonym">Salmo gairdneri</name>
    <dbReference type="NCBI Taxonomy" id="8022"/>
    <lineage>
        <taxon>Eukaryota</taxon>
        <taxon>Metazoa</taxon>
        <taxon>Chordata</taxon>
        <taxon>Craniata</taxon>
        <taxon>Vertebrata</taxon>
        <taxon>Euteleostomi</taxon>
        <taxon>Actinopterygii</taxon>
        <taxon>Neopterygii</taxon>
        <taxon>Teleostei</taxon>
        <taxon>Protacanthopterygii</taxon>
        <taxon>Salmoniformes</taxon>
        <taxon>Salmonidae</taxon>
        <taxon>Salmoninae</taxon>
        <taxon>Oncorhynchus</taxon>
    </lineage>
</organism>
<feature type="region of interest" description="Disordered" evidence="6">
    <location>
        <begin position="33"/>
        <end position="66"/>
    </location>
</feature>
<reference evidence="8" key="3">
    <citation type="submission" date="2025-09" db="UniProtKB">
        <authorList>
            <consortium name="Ensembl"/>
        </authorList>
    </citation>
    <scope>IDENTIFICATION</scope>
</reference>
<dbReference type="AlphaFoldDB" id="A0A8C7LEX5"/>
<name>A0A8C7LEX5_ONCMY</name>
<keyword evidence="5" id="KW-0067">ATP-binding</keyword>
<evidence type="ECO:0000256" key="6">
    <source>
        <dbReference type="SAM" id="MobiDB-lite"/>
    </source>
</evidence>
<keyword evidence="4" id="KW-0418">Kinase</keyword>
<reference evidence="8" key="2">
    <citation type="submission" date="2025-08" db="UniProtKB">
        <authorList>
            <consortium name="Ensembl"/>
        </authorList>
    </citation>
    <scope>IDENTIFICATION</scope>
</reference>
<proteinExistence type="predicted"/>
<dbReference type="InterPro" id="IPR000961">
    <property type="entry name" value="AGC-kinase_C"/>
</dbReference>
<evidence type="ECO:0000313" key="8">
    <source>
        <dbReference type="Ensembl" id="ENSOMYP00000000311.1"/>
    </source>
</evidence>
<protein>
    <recommendedName>
        <fullName evidence="7">AGC-kinase C-terminal domain-containing protein</fullName>
    </recommendedName>
</protein>
<keyword evidence="9" id="KW-1185">Reference proteome</keyword>
<keyword evidence="2" id="KW-0808">Transferase</keyword>
<dbReference type="GeneTree" id="ENSGT00940000154704"/>
<dbReference type="Proteomes" id="UP000694395">
    <property type="component" value="Chromosome 5"/>
</dbReference>
<evidence type="ECO:0000256" key="2">
    <source>
        <dbReference type="ARBA" id="ARBA00022679"/>
    </source>
</evidence>
<evidence type="ECO:0000259" key="7">
    <source>
        <dbReference type="PROSITE" id="PS51285"/>
    </source>
</evidence>
<keyword evidence="1" id="KW-0723">Serine/threonine-protein kinase</keyword>